<organism evidence="8 9">
    <name type="scientific">Neisseria weaveri</name>
    <dbReference type="NCBI Taxonomy" id="28091"/>
    <lineage>
        <taxon>Bacteria</taxon>
        <taxon>Pseudomonadati</taxon>
        <taxon>Pseudomonadota</taxon>
        <taxon>Betaproteobacteria</taxon>
        <taxon>Neisseriales</taxon>
        <taxon>Neisseriaceae</taxon>
        <taxon>Neisseria</taxon>
    </lineage>
</organism>
<dbReference type="PANTHER" id="PTHR18895:SF74">
    <property type="entry name" value="MTRF1L RELEASE FACTOR GLUTAMINE METHYLTRANSFERASE"/>
    <property type="match status" value="1"/>
</dbReference>
<evidence type="ECO:0000256" key="5">
    <source>
        <dbReference type="HAMAP-Rule" id="MF_02126"/>
    </source>
</evidence>
<evidence type="ECO:0000256" key="2">
    <source>
        <dbReference type="ARBA" id="ARBA00022679"/>
    </source>
</evidence>
<dbReference type="RefSeq" id="WP_004285235.1">
    <property type="nucleotide sequence ID" value="NZ_CAUJRG010000022.1"/>
</dbReference>
<dbReference type="EMBL" id="LR134533">
    <property type="protein sequence ID" value="VEJ51087.1"/>
    <property type="molecule type" value="Genomic_DNA"/>
</dbReference>
<dbReference type="Proteomes" id="UP000272771">
    <property type="component" value="Chromosome"/>
</dbReference>
<dbReference type="InterPro" id="IPR029063">
    <property type="entry name" value="SAM-dependent_MTases_sf"/>
</dbReference>
<dbReference type="Pfam" id="PF05175">
    <property type="entry name" value="MTS"/>
    <property type="match status" value="1"/>
</dbReference>
<feature type="binding site" evidence="5">
    <location>
        <position position="170"/>
    </location>
    <ligand>
        <name>S-adenosyl-L-methionine</name>
        <dbReference type="ChEBI" id="CHEBI:59789"/>
    </ligand>
</feature>
<dbReference type="NCBIfam" id="TIGR00536">
    <property type="entry name" value="hemK_fam"/>
    <property type="match status" value="1"/>
</dbReference>
<evidence type="ECO:0000256" key="4">
    <source>
        <dbReference type="ARBA" id="ARBA00048391"/>
    </source>
</evidence>
<dbReference type="GO" id="GO:0003676">
    <property type="term" value="F:nucleic acid binding"/>
    <property type="evidence" value="ECO:0007669"/>
    <property type="project" value="InterPro"/>
</dbReference>
<dbReference type="InterPro" id="IPR007848">
    <property type="entry name" value="Small_mtfrase_dom"/>
</dbReference>
<dbReference type="InterPro" id="IPR050320">
    <property type="entry name" value="N5-glutamine_MTase"/>
</dbReference>
<comment type="function">
    <text evidence="5">Methylates the class 1 translation termination release factors RF1/PrfA and RF2/PrfB on the glutamine residue of the universally conserved GGQ motif.</text>
</comment>
<dbReference type="FunFam" id="3.40.50.150:FF:000053">
    <property type="entry name" value="Release factor glutamine methyltransferase"/>
    <property type="match status" value="1"/>
</dbReference>
<gene>
    <name evidence="5 8" type="primary">prmC</name>
    <name evidence="8" type="ORF">NCTC12742_01017</name>
</gene>
<comment type="catalytic activity">
    <reaction evidence="4 5">
        <text>L-glutaminyl-[peptide chain release factor] + S-adenosyl-L-methionine = N(5)-methyl-L-glutaminyl-[peptide chain release factor] + S-adenosyl-L-homocysteine + H(+)</text>
        <dbReference type="Rhea" id="RHEA:42896"/>
        <dbReference type="Rhea" id="RHEA-COMP:10271"/>
        <dbReference type="Rhea" id="RHEA-COMP:10272"/>
        <dbReference type="ChEBI" id="CHEBI:15378"/>
        <dbReference type="ChEBI" id="CHEBI:30011"/>
        <dbReference type="ChEBI" id="CHEBI:57856"/>
        <dbReference type="ChEBI" id="CHEBI:59789"/>
        <dbReference type="ChEBI" id="CHEBI:61891"/>
        <dbReference type="EC" id="2.1.1.297"/>
    </reaction>
</comment>
<evidence type="ECO:0000313" key="9">
    <source>
        <dbReference type="Proteomes" id="UP000272771"/>
    </source>
</evidence>
<evidence type="ECO:0000256" key="1">
    <source>
        <dbReference type="ARBA" id="ARBA00022603"/>
    </source>
</evidence>
<evidence type="ECO:0000313" key="8">
    <source>
        <dbReference type="EMBL" id="VEJ51087.1"/>
    </source>
</evidence>
<protein>
    <recommendedName>
        <fullName evidence="5">Release factor glutamine methyltransferase</fullName>
        <shortName evidence="5">RF MTase</shortName>
        <ecNumber evidence="5">2.1.1.297</ecNumber>
    </recommendedName>
    <alternativeName>
        <fullName evidence="5">N5-glutamine methyltransferase PrmC</fullName>
    </alternativeName>
    <alternativeName>
        <fullName evidence="5">Protein-(glutamine-N5) MTase PrmC</fullName>
    </alternativeName>
    <alternativeName>
        <fullName evidence="5">Protein-glutamine N-methyltransferase PrmC</fullName>
    </alternativeName>
</protein>
<keyword evidence="2 5" id="KW-0808">Transferase</keyword>
<dbReference type="CDD" id="cd02440">
    <property type="entry name" value="AdoMet_MTases"/>
    <property type="match status" value="1"/>
</dbReference>
<dbReference type="InterPro" id="IPR019874">
    <property type="entry name" value="RF_methyltr_PrmC"/>
</dbReference>
<keyword evidence="1 5" id="KW-0489">Methyltransferase</keyword>
<dbReference type="NCBIfam" id="TIGR03534">
    <property type="entry name" value="RF_mod_PrmC"/>
    <property type="match status" value="1"/>
</dbReference>
<dbReference type="PANTHER" id="PTHR18895">
    <property type="entry name" value="HEMK METHYLTRANSFERASE"/>
    <property type="match status" value="1"/>
</dbReference>
<dbReference type="GO" id="GO:0102559">
    <property type="term" value="F:peptide chain release factor N(5)-glutamine methyltransferase activity"/>
    <property type="evidence" value="ECO:0007669"/>
    <property type="project" value="UniProtKB-EC"/>
</dbReference>
<dbReference type="InterPro" id="IPR002052">
    <property type="entry name" value="DNA_methylase_N6_adenine_CS"/>
</dbReference>
<dbReference type="HAMAP" id="MF_02126">
    <property type="entry name" value="RF_methyltr_PrmC"/>
    <property type="match status" value="1"/>
</dbReference>
<keyword evidence="9" id="KW-1185">Reference proteome</keyword>
<dbReference type="PROSITE" id="PS00092">
    <property type="entry name" value="N6_MTASE"/>
    <property type="match status" value="1"/>
</dbReference>
<feature type="domain" description="Methyltransferase small" evidence="6">
    <location>
        <begin position="127"/>
        <end position="224"/>
    </location>
</feature>
<dbReference type="AlphaFoldDB" id="A0A448VMU2"/>
<dbReference type="InterPro" id="IPR040758">
    <property type="entry name" value="PrmC_N"/>
</dbReference>
<keyword evidence="3 5" id="KW-0949">S-adenosyl-L-methionine</keyword>
<evidence type="ECO:0000259" key="6">
    <source>
        <dbReference type="Pfam" id="PF05175"/>
    </source>
</evidence>
<feature type="binding site" evidence="5">
    <location>
        <position position="215"/>
    </location>
    <ligand>
        <name>S-adenosyl-L-methionine</name>
        <dbReference type="ChEBI" id="CHEBI:59789"/>
    </ligand>
</feature>
<dbReference type="OrthoDB" id="9800643at2"/>
<dbReference type="GO" id="GO:0032259">
    <property type="term" value="P:methylation"/>
    <property type="evidence" value="ECO:0007669"/>
    <property type="project" value="UniProtKB-KW"/>
</dbReference>
<feature type="binding site" evidence="5">
    <location>
        <begin position="147"/>
        <end position="151"/>
    </location>
    <ligand>
        <name>S-adenosyl-L-methionine</name>
        <dbReference type="ChEBI" id="CHEBI:59789"/>
    </ligand>
</feature>
<dbReference type="EC" id="2.1.1.297" evidence="5"/>
<dbReference type="Gene3D" id="3.40.50.150">
    <property type="entry name" value="Vaccinia Virus protein VP39"/>
    <property type="match status" value="1"/>
</dbReference>
<evidence type="ECO:0000259" key="7">
    <source>
        <dbReference type="Pfam" id="PF17827"/>
    </source>
</evidence>
<dbReference type="Pfam" id="PF17827">
    <property type="entry name" value="PrmC_N"/>
    <property type="match status" value="1"/>
</dbReference>
<sequence>MLDAADQQQAAEIKTDNIRRHFSDGLNPFPNMTANNTMNTIAEFLKHTDLPKLEARMLVQHLTGLSRAQLITQDNAPLPSEIWAKLTALAQRRSAGEPMAYLLGGREFYGRWFKTTPATLIPRPETEHLVEAVMERLPQGGSVWDLGTGSGAIAVTLACERPDAAVRASDISREALAVAEENARQLGAKVEFLQGSWFEAERPSEKKAFDVIVSNPPYIEAGDEHLQQGDLRFEPQTALTDFSDGLSCIRILAAEAGKHLKAGGWLLVEHGYNQGEAARQIFTGQGWSGVVTLQDLAGLDRITLGCKV</sequence>
<comment type="similarity">
    <text evidence="5">Belongs to the protein N5-glutamine methyltransferase family. PrmC subfamily.</text>
</comment>
<dbReference type="STRING" id="28091.SAMEA3174300_01641"/>
<accession>A0A448VMU2</accession>
<evidence type="ECO:0000256" key="3">
    <source>
        <dbReference type="ARBA" id="ARBA00022691"/>
    </source>
</evidence>
<dbReference type="InterPro" id="IPR004556">
    <property type="entry name" value="HemK-like"/>
</dbReference>
<feature type="domain" description="Release factor glutamine methyltransferase N-terminal" evidence="7">
    <location>
        <begin position="40"/>
        <end position="104"/>
    </location>
</feature>
<reference evidence="8 9" key="1">
    <citation type="submission" date="2018-12" db="EMBL/GenBank/DDBJ databases">
        <authorList>
            <consortium name="Pathogen Informatics"/>
        </authorList>
    </citation>
    <scope>NUCLEOTIDE SEQUENCE [LARGE SCALE GENOMIC DNA]</scope>
    <source>
        <strain evidence="8 9">NCTC12742</strain>
    </source>
</reference>
<name>A0A448VMU2_9NEIS</name>
<proteinExistence type="inferred from homology"/>
<dbReference type="Gene3D" id="1.10.8.10">
    <property type="entry name" value="DNA helicase RuvA subunit, C-terminal domain"/>
    <property type="match status" value="1"/>
</dbReference>
<feature type="binding site" evidence="5">
    <location>
        <begin position="215"/>
        <end position="218"/>
    </location>
    <ligand>
        <name>substrate</name>
    </ligand>
</feature>
<dbReference type="SUPFAM" id="SSF53335">
    <property type="entry name" value="S-adenosyl-L-methionine-dependent methyltransferases"/>
    <property type="match status" value="1"/>
</dbReference>
<feature type="binding site" evidence="5">
    <location>
        <position position="197"/>
    </location>
    <ligand>
        <name>S-adenosyl-L-methionine</name>
        <dbReference type="ChEBI" id="CHEBI:59789"/>
    </ligand>
</feature>